<dbReference type="Proteomes" id="UP000305881">
    <property type="component" value="Chromosome"/>
</dbReference>
<feature type="domain" description="Alginate export" evidence="2">
    <location>
        <begin position="95"/>
        <end position="181"/>
    </location>
</feature>
<proteinExistence type="predicted"/>
<dbReference type="Gene3D" id="2.40.160.10">
    <property type="entry name" value="Porin"/>
    <property type="match status" value="1"/>
</dbReference>
<sequence>MLLANASTLKTRRSWHTACSATLIAITSSAQAGGFDETIENALKFGQSDGKYGQVTFDLNYRYEHANTEGTPPEPANANTFRLRLGYLSPNVFGWQGFAEYENVFAAQRDYNGVSTGNSRYHVVADPADQHELNQLWLTFNGIPDTLIKGGRQRIKLDDDRFIGNVGWRQMEMTYDSVLVTNTSIADLTIRAGYIGRVRTILSLTDNTELPLLNVNYNFGNLGSAVAYGYWLKYTEDKALFGRSSQTYGIRLIGSPQINEDLALHYTAEYSYQADYQNNPNSFALDRYNLMGGLTLFGITGKAAMEQLNGNGRNAFQTPLGTNHAFQGWADRFLATPADGIRDVNFTLGSSVLGANLMFVYHNFTDDSGSVDYGNEYDFQVTKAFGKHYSVLLKYAYYVADANAPAFAQNDTQKVWVQGNISF</sequence>
<dbReference type="Pfam" id="PF13372">
    <property type="entry name" value="Alginate_exp"/>
    <property type="match status" value="1"/>
</dbReference>
<keyword evidence="1" id="KW-0732">Signal</keyword>
<evidence type="ECO:0000313" key="4">
    <source>
        <dbReference type="Proteomes" id="UP000305881"/>
    </source>
</evidence>
<dbReference type="OrthoDB" id="9767539at2"/>
<dbReference type="KEGG" id="mbur:EQU24_12635"/>
<name>A0A4P9UNS1_METBY</name>
<dbReference type="EMBL" id="CP035467">
    <property type="protein sequence ID" value="QCW82988.1"/>
    <property type="molecule type" value="Genomic_DNA"/>
</dbReference>
<feature type="chain" id="PRO_5020431280" description="Alginate export domain-containing protein" evidence="1">
    <location>
        <begin position="33"/>
        <end position="423"/>
    </location>
</feature>
<evidence type="ECO:0000256" key="1">
    <source>
        <dbReference type="SAM" id="SignalP"/>
    </source>
</evidence>
<organism evidence="3 4">
    <name type="scientific">Methylotuvimicrobium buryatense</name>
    <name type="common">Methylomicrobium buryatense</name>
    <dbReference type="NCBI Taxonomy" id="95641"/>
    <lineage>
        <taxon>Bacteria</taxon>
        <taxon>Pseudomonadati</taxon>
        <taxon>Pseudomonadota</taxon>
        <taxon>Gammaproteobacteria</taxon>
        <taxon>Methylococcales</taxon>
        <taxon>Methylococcaceae</taxon>
        <taxon>Methylotuvimicrobium</taxon>
    </lineage>
</organism>
<gene>
    <name evidence="3" type="ORF">EQU24_12635</name>
</gene>
<dbReference type="RefSeq" id="WP_017839159.1">
    <property type="nucleotide sequence ID" value="NZ_CP035467.1"/>
</dbReference>
<evidence type="ECO:0000259" key="2">
    <source>
        <dbReference type="Pfam" id="PF13372"/>
    </source>
</evidence>
<dbReference type="AlphaFoldDB" id="A0A4P9UNS1"/>
<dbReference type="InterPro" id="IPR023614">
    <property type="entry name" value="Porin_dom_sf"/>
</dbReference>
<dbReference type="InterPro" id="IPR025388">
    <property type="entry name" value="Alginate_export_dom"/>
</dbReference>
<keyword evidence="4" id="KW-1185">Reference proteome</keyword>
<dbReference type="STRING" id="675511.GCA_000341735_00515"/>
<feature type="signal peptide" evidence="1">
    <location>
        <begin position="1"/>
        <end position="32"/>
    </location>
</feature>
<reference evidence="4" key="1">
    <citation type="journal article" date="2019" name="J. Bacteriol.">
        <title>A Mutagenic Screen Identifies a TonB-Dependent Receptor Required for the Lanthanide Metal Switch in the Type I Methanotroph 'Methylotuvimicrobium buryatense' 5GB1C.</title>
        <authorList>
            <person name="Groom J.D."/>
            <person name="Ford S.M."/>
            <person name="Pesesky M.W."/>
            <person name="Lidstrom M.E."/>
        </authorList>
    </citation>
    <scope>NUCLEOTIDE SEQUENCE [LARGE SCALE GENOMIC DNA]</scope>
    <source>
        <strain evidence="4">5GB1C</strain>
    </source>
</reference>
<evidence type="ECO:0000313" key="3">
    <source>
        <dbReference type="EMBL" id="QCW82988.1"/>
    </source>
</evidence>
<protein>
    <recommendedName>
        <fullName evidence="2">Alginate export domain-containing protein</fullName>
    </recommendedName>
</protein>
<accession>A0A4P9UNS1</accession>